<protein>
    <submittedName>
        <fullName evidence="2">DUF861 domain-containing protein</fullName>
    </submittedName>
</protein>
<feature type="domain" description="(S)-ureidoglycine aminohydrolase cupin" evidence="1">
    <location>
        <begin position="16"/>
        <end position="88"/>
    </location>
</feature>
<proteinExistence type="predicted"/>
<name>A0A351RBF2_9PROT</name>
<reference evidence="2 3" key="1">
    <citation type="journal article" date="2018" name="Nat. Biotechnol.">
        <title>A standardized bacterial taxonomy based on genome phylogeny substantially revises the tree of life.</title>
        <authorList>
            <person name="Parks D.H."/>
            <person name="Chuvochina M."/>
            <person name="Waite D.W."/>
            <person name="Rinke C."/>
            <person name="Skarshewski A."/>
            <person name="Chaumeil P.A."/>
            <person name="Hugenholtz P."/>
        </authorList>
    </citation>
    <scope>NUCLEOTIDE SEQUENCE [LARGE SCALE GENOMIC DNA]</scope>
    <source>
        <strain evidence="2">UBA9958</strain>
    </source>
</reference>
<dbReference type="PANTHER" id="PTHR33271:SF22">
    <property type="entry name" value="OS04G0445200 PROTEIN"/>
    <property type="match status" value="1"/>
</dbReference>
<dbReference type="SUPFAM" id="SSF51182">
    <property type="entry name" value="RmlC-like cupins"/>
    <property type="match status" value="1"/>
</dbReference>
<dbReference type="InterPro" id="IPR014710">
    <property type="entry name" value="RmlC-like_jellyroll"/>
</dbReference>
<dbReference type="InterPro" id="IPR011051">
    <property type="entry name" value="RmlC_Cupin_sf"/>
</dbReference>
<organism evidence="2 3">
    <name type="scientific">Methylotenera mobilis</name>
    <dbReference type="NCBI Taxonomy" id="359408"/>
    <lineage>
        <taxon>Bacteria</taxon>
        <taxon>Pseudomonadati</taxon>
        <taxon>Pseudomonadota</taxon>
        <taxon>Betaproteobacteria</taxon>
        <taxon>Nitrosomonadales</taxon>
        <taxon>Methylophilaceae</taxon>
        <taxon>Methylotenera</taxon>
    </lineage>
</organism>
<dbReference type="Proteomes" id="UP000264313">
    <property type="component" value="Unassembled WGS sequence"/>
</dbReference>
<dbReference type="PANTHER" id="PTHR33271">
    <property type="entry name" value="OS04G0445200 PROTEIN"/>
    <property type="match status" value="1"/>
</dbReference>
<dbReference type="AlphaFoldDB" id="A0A351RBF2"/>
<evidence type="ECO:0000313" key="3">
    <source>
        <dbReference type="Proteomes" id="UP000264313"/>
    </source>
</evidence>
<accession>A0A351RBF2</accession>
<evidence type="ECO:0000259" key="1">
    <source>
        <dbReference type="Pfam" id="PF05899"/>
    </source>
</evidence>
<dbReference type="EMBL" id="DNAA01000178">
    <property type="protein sequence ID" value="HBA09373.1"/>
    <property type="molecule type" value="Genomic_DNA"/>
</dbReference>
<dbReference type="Gene3D" id="2.60.120.10">
    <property type="entry name" value="Jelly Rolls"/>
    <property type="match status" value="1"/>
</dbReference>
<dbReference type="Pfam" id="PF05899">
    <property type="entry name" value="Cupin_3"/>
    <property type="match status" value="1"/>
</dbReference>
<dbReference type="CDD" id="cd02227">
    <property type="entry name" value="cupin_TM1112-like"/>
    <property type="match status" value="1"/>
</dbReference>
<dbReference type="InterPro" id="IPR008579">
    <property type="entry name" value="UGlyAH_Cupin_dom"/>
</dbReference>
<comment type="caution">
    <text evidence="2">The sequence shown here is derived from an EMBL/GenBank/DDBJ whole genome shotgun (WGS) entry which is preliminary data.</text>
</comment>
<gene>
    <name evidence="2" type="ORF">DCW48_07300</name>
</gene>
<evidence type="ECO:0000313" key="2">
    <source>
        <dbReference type="EMBL" id="HBA09373.1"/>
    </source>
</evidence>
<dbReference type="STRING" id="1132855.GCA_000384255_00075"/>
<sequence length="108" mass="12291">MTQITVEKNPSQQRLDALNVSKWPTWEKEVSVFPWTFPEQEIAYILEGECVITPTGGTPVTFGKGDLVTFPAGMTASWEVKKPLHKHYQLDGSKLCQIYRRIKLALKL</sequence>